<reference evidence="3" key="1">
    <citation type="journal article" date="2016" name="Front. Microbiol.">
        <title>Genome Sequence of the Piezophilic, Mesophilic Sulfate-Reducing Bacterium Desulfovibrio indicus J2T.</title>
        <authorList>
            <person name="Cao J."/>
            <person name="Maignien L."/>
            <person name="Shao Z."/>
            <person name="Alain K."/>
            <person name="Jebbar M."/>
        </authorList>
    </citation>
    <scope>NUCLEOTIDE SEQUENCE</scope>
    <source>
        <strain evidence="3">DSM 16372</strain>
    </source>
</reference>
<keyword evidence="4" id="KW-1185">Reference proteome</keyword>
<keyword evidence="2" id="KW-0472">Membrane</keyword>
<evidence type="ECO:0000313" key="4">
    <source>
        <dbReference type="Proteomes" id="UP001055247"/>
    </source>
</evidence>
<feature type="transmembrane region" description="Helical" evidence="2">
    <location>
        <begin position="43"/>
        <end position="71"/>
    </location>
</feature>
<feature type="region of interest" description="Disordered" evidence="1">
    <location>
        <begin position="78"/>
        <end position="111"/>
    </location>
</feature>
<dbReference type="EMBL" id="BPQO01000060">
    <property type="protein sequence ID" value="GJD92736.1"/>
    <property type="molecule type" value="Genomic_DNA"/>
</dbReference>
<dbReference type="Proteomes" id="UP001055247">
    <property type="component" value="Unassembled WGS sequence"/>
</dbReference>
<dbReference type="AlphaFoldDB" id="A0AAV4ZVS7"/>
<organism evidence="3 4">
    <name type="scientific">Methylobacterium hispanicum</name>
    <dbReference type="NCBI Taxonomy" id="270350"/>
    <lineage>
        <taxon>Bacteria</taxon>
        <taxon>Pseudomonadati</taxon>
        <taxon>Pseudomonadota</taxon>
        <taxon>Alphaproteobacteria</taxon>
        <taxon>Hyphomicrobiales</taxon>
        <taxon>Methylobacteriaceae</taxon>
        <taxon>Methylobacterium</taxon>
    </lineage>
</organism>
<evidence type="ECO:0000256" key="1">
    <source>
        <dbReference type="SAM" id="MobiDB-lite"/>
    </source>
</evidence>
<evidence type="ECO:0000256" key="2">
    <source>
        <dbReference type="SAM" id="Phobius"/>
    </source>
</evidence>
<accession>A0AAV4ZVS7</accession>
<gene>
    <name evidence="3" type="ORF">BHAOGJBA_6293</name>
</gene>
<sequence length="111" mass="11843">MSEEPEYRSRETITLATACSYALVRAAFLFAEPGSAGARLGRVALLLLVELPLVTLAVALLVNGLVLHVLGGRLRGRLGRRKAAQDDAPAARLKPWPSGGETPAREPDREG</sequence>
<keyword evidence="2" id="KW-0812">Transmembrane</keyword>
<name>A0AAV4ZVS7_9HYPH</name>
<protein>
    <submittedName>
        <fullName evidence="3">Uncharacterized protein</fullName>
    </submittedName>
</protein>
<proteinExistence type="predicted"/>
<evidence type="ECO:0000313" key="3">
    <source>
        <dbReference type="EMBL" id="GJD92736.1"/>
    </source>
</evidence>
<dbReference type="RefSeq" id="WP_066927104.1">
    <property type="nucleotide sequence ID" value="NZ_BPQO01000060.1"/>
</dbReference>
<feature type="transmembrane region" description="Helical" evidence="2">
    <location>
        <begin position="12"/>
        <end position="31"/>
    </location>
</feature>
<comment type="caution">
    <text evidence="3">The sequence shown here is derived from an EMBL/GenBank/DDBJ whole genome shotgun (WGS) entry which is preliminary data.</text>
</comment>
<keyword evidence="2" id="KW-1133">Transmembrane helix</keyword>
<reference evidence="3" key="2">
    <citation type="submission" date="2021-08" db="EMBL/GenBank/DDBJ databases">
        <authorList>
            <person name="Tani A."/>
            <person name="Ola A."/>
            <person name="Ogura Y."/>
            <person name="Katsura K."/>
            <person name="Hayashi T."/>
        </authorList>
    </citation>
    <scope>NUCLEOTIDE SEQUENCE</scope>
    <source>
        <strain evidence="3">DSM 16372</strain>
    </source>
</reference>